<dbReference type="Gene3D" id="3.90.190.10">
    <property type="entry name" value="Protein tyrosine phosphatase superfamily"/>
    <property type="match status" value="1"/>
</dbReference>
<accession>A0ABY6Q7S0</accession>
<dbReference type="EMBL" id="CP036501">
    <property type="protein sequence ID" value="UZP75114.1"/>
    <property type="molecule type" value="Genomic_DNA"/>
</dbReference>
<dbReference type="InterPro" id="IPR029021">
    <property type="entry name" value="Prot-tyrosine_phosphatase-like"/>
</dbReference>
<sequence length="135" mass="14312">MTALIELTDTLSMAGQIQPADVAQLAAAGYETIICNRPDDEEPYQPSMDSIEDACADAGVAFVRYPVNAFTFPGNDLAAMDDAMNSGKKTLAYCRSGARSTNLWVATLAGEDRKTAAVRASQLGIPLSFVMQLGS</sequence>
<organism evidence="2 3">
    <name type="scientific">Candidatus Paraluminiphilus aquimaris</name>
    <dbReference type="NCBI Taxonomy" id="2518994"/>
    <lineage>
        <taxon>Bacteria</taxon>
        <taxon>Pseudomonadati</taxon>
        <taxon>Pseudomonadota</taxon>
        <taxon>Gammaproteobacteria</taxon>
        <taxon>Cellvibrionales</taxon>
        <taxon>Halieaceae</taxon>
        <taxon>Candidatus Paraluminiphilus</taxon>
    </lineage>
</organism>
<dbReference type="Pfam" id="PF04273">
    <property type="entry name" value="BLH_phosphatase"/>
    <property type="match status" value="1"/>
</dbReference>
<proteinExistence type="predicted"/>
<keyword evidence="3" id="KW-1185">Reference proteome</keyword>
<evidence type="ECO:0000259" key="1">
    <source>
        <dbReference type="Pfam" id="PF04273"/>
    </source>
</evidence>
<name>A0ABY6Q7S0_9GAMM</name>
<dbReference type="Proteomes" id="UP001317963">
    <property type="component" value="Chromosome"/>
</dbReference>
<dbReference type="RefSeq" id="WP_279241586.1">
    <property type="nucleotide sequence ID" value="NZ_CP036501.1"/>
</dbReference>
<evidence type="ECO:0000313" key="2">
    <source>
        <dbReference type="EMBL" id="UZP75114.1"/>
    </source>
</evidence>
<feature type="domain" description="Beta-lactamase hydrolase-like protein phosphatase-like" evidence="1">
    <location>
        <begin position="6"/>
        <end position="109"/>
    </location>
</feature>
<dbReference type="NCBIfam" id="TIGR01244">
    <property type="entry name" value="TIGR01244 family sulfur transferase"/>
    <property type="match status" value="1"/>
</dbReference>
<reference evidence="2 3" key="1">
    <citation type="submission" date="2019-02" db="EMBL/GenBank/DDBJ databases">
        <title>Halieaceae_genomes.</title>
        <authorList>
            <person name="Li S.-H."/>
        </authorList>
    </citation>
    <scope>NUCLEOTIDE SEQUENCE [LARGE SCALE GENOMIC DNA]</scope>
    <source>
        <strain evidence="2 3">JH123</strain>
    </source>
</reference>
<dbReference type="InterPro" id="IPR005939">
    <property type="entry name" value="BLH_phosphatase-like"/>
</dbReference>
<dbReference type="SUPFAM" id="SSF52799">
    <property type="entry name" value="(Phosphotyrosine protein) phosphatases II"/>
    <property type="match status" value="1"/>
</dbReference>
<gene>
    <name evidence="2" type="ORF">E0F26_10355</name>
</gene>
<evidence type="ECO:0000313" key="3">
    <source>
        <dbReference type="Proteomes" id="UP001317963"/>
    </source>
</evidence>
<protein>
    <submittedName>
        <fullName evidence="2">TIGR01244 family phosphatase</fullName>
    </submittedName>
</protein>